<evidence type="ECO:0000313" key="4">
    <source>
        <dbReference type="Proteomes" id="UP000778523"/>
    </source>
</evidence>
<feature type="transmembrane region" description="Helical" evidence="1">
    <location>
        <begin position="6"/>
        <end position="29"/>
    </location>
</feature>
<evidence type="ECO:0000313" key="3">
    <source>
        <dbReference type="EMBL" id="NSL56844.1"/>
    </source>
</evidence>
<dbReference type="Gene3D" id="1.10.287.70">
    <property type="match status" value="1"/>
</dbReference>
<reference evidence="3 4" key="1">
    <citation type="submission" date="2020-06" db="EMBL/GenBank/DDBJ databases">
        <title>Draft genome of Uliginosibacterium sp. IMCC34675.</title>
        <authorList>
            <person name="Song J."/>
        </authorList>
    </citation>
    <scope>NUCLEOTIDE SEQUENCE [LARGE SCALE GENOMIC DNA]</scope>
    <source>
        <strain evidence="3 4">IMCC34675</strain>
    </source>
</reference>
<keyword evidence="3" id="KW-0406">Ion transport</keyword>
<dbReference type="InterPro" id="IPR013099">
    <property type="entry name" value="K_chnl_dom"/>
</dbReference>
<name>A0ABX2IQ61_9RHOO</name>
<dbReference type="GO" id="GO:0034220">
    <property type="term" value="P:monoatomic ion transmembrane transport"/>
    <property type="evidence" value="ECO:0007669"/>
    <property type="project" value="UniProtKB-KW"/>
</dbReference>
<proteinExistence type="predicted"/>
<evidence type="ECO:0000256" key="1">
    <source>
        <dbReference type="SAM" id="Phobius"/>
    </source>
</evidence>
<keyword evidence="4" id="KW-1185">Reference proteome</keyword>
<evidence type="ECO:0000259" key="2">
    <source>
        <dbReference type="Pfam" id="PF07885"/>
    </source>
</evidence>
<dbReference type="EMBL" id="JABCSC020000005">
    <property type="protein sequence ID" value="NSL56844.1"/>
    <property type="molecule type" value="Genomic_DNA"/>
</dbReference>
<comment type="caution">
    <text evidence="3">The sequence shown here is derived from an EMBL/GenBank/DDBJ whole genome shotgun (WGS) entry which is preliminary data.</text>
</comment>
<dbReference type="SUPFAM" id="SSF81324">
    <property type="entry name" value="Voltage-gated potassium channels"/>
    <property type="match status" value="1"/>
</dbReference>
<dbReference type="Proteomes" id="UP000778523">
    <property type="component" value="Unassembled WGS sequence"/>
</dbReference>
<keyword evidence="1" id="KW-0472">Membrane</keyword>
<protein>
    <submittedName>
        <fullName evidence="3">Two pore domain potassium channel family protein</fullName>
    </submittedName>
</protein>
<dbReference type="Pfam" id="PF07885">
    <property type="entry name" value="Ion_trans_2"/>
    <property type="match status" value="1"/>
</dbReference>
<accession>A0ABX2IQ61</accession>
<keyword evidence="3" id="KW-0813">Transport</keyword>
<keyword evidence="1" id="KW-1133">Transmembrane helix</keyword>
<organism evidence="3 4">
    <name type="scientific">Uliginosibacterium aquaticum</name>
    <dbReference type="NCBI Taxonomy" id="2731212"/>
    <lineage>
        <taxon>Bacteria</taxon>
        <taxon>Pseudomonadati</taxon>
        <taxon>Pseudomonadota</taxon>
        <taxon>Betaproteobacteria</taxon>
        <taxon>Rhodocyclales</taxon>
        <taxon>Zoogloeaceae</taxon>
        <taxon>Uliginosibacterium</taxon>
    </lineage>
</organism>
<keyword evidence="1" id="KW-0812">Transmembrane</keyword>
<sequence length="154" mass="16885">MFGKVLLIGLSLAVVIVLLHAIGSLAWGLHIQRKILLKTQNGGRLRFGQALNFLLQTASVMMLMMVVETVLWAFLYLLVDAENSFPDAIHFSLQSFTTVGFGDIMPKNDWRLLGGIEAINGVLIIGWTTAAFYAVVSQIMSHTQALKSRLPGQG</sequence>
<feature type="domain" description="Potassium channel" evidence="2">
    <location>
        <begin position="65"/>
        <end position="136"/>
    </location>
</feature>
<feature type="transmembrane region" description="Helical" evidence="1">
    <location>
        <begin position="118"/>
        <end position="140"/>
    </location>
</feature>
<gene>
    <name evidence="3" type="ORF">HJ583_017565</name>
</gene>
<keyword evidence="3" id="KW-0407">Ion channel</keyword>
<feature type="transmembrane region" description="Helical" evidence="1">
    <location>
        <begin position="50"/>
        <end position="78"/>
    </location>
</feature>
<dbReference type="RefSeq" id="WP_170023127.1">
    <property type="nucleotide sequence ID" value="NZ_JABCSC020000005.1"/>
</dbReference>